<proteinExistence type="predicted"/>
<evidence type="ECO:0000259" key="2">
    <source>
        <dbReference type="SMART" id="SM00900"/>
    </source>
</evidence>
<dbReference type="Pfam" id="PF04205">
    <property type="entry name" value="FMN_bind"/>
    <property type="match status" value="1"/>
</dbReference>
<protein>
    <submittedName>
        <fullName evidence="3">FMN-binding protein</fullName>
    </submittedName>
</protein>
<dbReference type="Gene3D" id="3.90.1010.20">
    <property type="match status" value="1"/>
</dbReference>
<reference evidence="3 4" key="1">
    <citation type="submission" date="2020-07" db="EMBL/GenBank/DDBJ databases">
        <title>MOT database genomes.</title>
        <authorList>
            <person name="Joseph S."/>
            <person name="Aduse-Opoku J."/>
            <person name="Hashim A."/>
            <person name="Wade W."/>
            <person name="Curtis M."/>
        </authorList>
    </citation>
    <scope>NUCLEOTIDE SEQUENCE [LARGE SCALE GENOMIC DNA]</scope>
    <source>
        <strain evidence="3 4">DSM 100099</strain>
    </source>
</reference>
<evidence type="ECO:0000256" key="1">
    <source>
        <dbReference type="SAM" id="MobiDB-lite"/>
    </source>
</evidence>
<evidence type="ECO:0000313" key="3">
    <source>
        <dbReference type="EMBL" id="NYS92904.1"/>
    </source>
</evidence>
<organism evidence="3 4">
    <name type="scientific">Sanguibacter inulinus</name>
    <dbReference type="NCBI Taxonomy" id="60922"/>
    <lineage>
        <taxon>Bacteria</taxon>
        <taxon>Bacillati</taxon>
        <taxon>Actinomycetota</taxon>
        <taxon>Actinomycetes</taxon>
        <taxon>Micrococcales</taxon>
        <taxon>Sanguibacteraceae</taxon>
        <taxon>Sanguibacter</taxon>
    </lineage>
</organism>
<comment type="caution">
    <text evidence="3">The sequence shown here is derived from an EMBL/GenBank/DDBJ whole genome shotgun (WGS) entry which is preliminary data.</text>
</comment>
<feature type="region of interest" description="Disordered" evidence="1">
    <location>
        <begin position="43"/>
        <end position="98"/>
    </location>
</feature>
<dbReference type="RefSeq" id="WP_056133394.1">
    <property type="nucleotide sequence ID" value="NZ_JACBYE010000008.1"/>
</dbReference>
<accession>A0A853ET33</accession>
<keyword evidence="4" id="KW-1185">Reference proteome</keyword>
<dbReference type="GO" id="GO:0010181">
    <property type="term" value="F:FMN binding"/>
    <property type="evidence" value="ECO:0007669"/>
    <property type="project" value="InterPro"/>
</dbReference>
<feature type="domain" description="FMN-binding" evidence="2">
    <location>
        <begin position="109"/>
        <end position="186"/>
    </location>
</feature>
<dbReference type="Proteomes" id="UP000561011">
    <property type="component" value="Unassembled WGS sequence"/>
</dbReference>
<dbReference type="SMART" id="SM00900">
    <property type="entry name" value="FMN_bind"/>
    <property type="match status" value="1"/>
</dbReference>
<dbReference type="InterPro" id="IPR007329">
    <property type="entry name" value="FMN-bd"/>
</dbReference>
<dbReference type="AlphaFoldDB" id="A0A853ET33"/>
<name>A0A853ET33_9MICO</name>
<gene>
    <name evidence="3" type="ORF">HZZ10_05095</name>
</gene>
<dbReference type="EMBL" id="JACBYE010000008">
    <property type="protein sequence ID" value="NYS92904.1"/>
    <property type="molecule type" value="Genomic_DNA"/>
</dbReference>
<dbReference type="GO" id="GO:0016020">
    <property type="term" value="C:membrane"/>
    <property type="evidence" value="ECO:0007669"/>
    <property type="project" value="InterPro"/>
</dbReference>
<sequence>MTAARWRGTLIYTGTLATIGTLAVTRFGPVLGADQGAPVTAATVTSTSQGATTTQGGSTTGSSSGTTSGSASAAPSTTATPSPSDTTTPAAGSTTSSTVTVAGGVSQTRYGPVQVSVTFSGTTIVDVQTLQSPSAERESQQIAQRSTPVLAQEVLAAQSARIDTVSGATYTSEGYRQSVQSAIDQVG</sequence>
<evidence type="ECO:0000313" key="4">
    <source>
        <dbReference type="Proteomes" id="UP000561011"/>
    </source>
</evidence>